<organism evidence="3 4">
    <name type="scientific">Mycena indigotica</name>
    <dbReference type="NCBI Taxonomy" id="2126181"/>
    <lineage>
        <taxon>Eukaryota</taxon>
        <taxon>Fungi</taxon>
        <taxon>Dikarya</taxon>
        <taxon>Basidiomycota</taxon>
        <taxon>Agaricomycotina</taxon>
        <taxon>Agaricomycetes</taxon>
        <taxon>Agaricomycetidae</taxon>
        <taxon>Agaricales</taxon>
        <taxon>Marasmiineae</taxon>
        <taxon>Mycenaceae</taxon>
        <taxon>Mycena</taxon>
    </lineage>
</organism>
<proteinExistence type="predicted"/>
<keyword evidence="2" id="KW-0812">Transmembrane</keyword>
<reference evidence="3" key="1">
    <citation type="submission" date="2020-05" db="EMBL/GenBank/DDBJ databases">
        <title>Mycena genomes resolve the evolution of fungal bioluminescence.</title>
        <authorList>
            <person name="Tsai I.J."/>
        </authorList>
    </citation>
    <scope>NUCLEOTIDE SEQUENCE</scope>
    <source>
        <strain evidence="3">171206Taipei</strain>
    </source>
</reference>
<comment type="caution">
    <text evidence="3">The sequence shown here is derived from an EMBL/GenBank/DDBJ whole genome shotgun (WGS) entry which is preliminary data.</text>
</comment>
<evidence type="ECO:0000313" key="4">
    <source>
        <dbReference type="Proteomes" id="UP000636479"/>
    </source>
</evidence>
<dbReference type="Proteomes" id="UP000636479">
    <property type="component" value="Unassembled WGS sequence"/>
</dbReference>
<keyword evidence="2" id="KW-0472">Membrane</keyword>
<dbReference type="AlphaFoldDB" id="A0A8H6W433"/>
<dbReference type="EMBL" id="JACAZF010000006">
    <property type="protein sequence ID" value="KAF7300978.1"/>
    <property type="molecule type" value="Genomic_DNA"/>
</dbReference>
<feature type="compositionally biased region" description="Basic and acidic residues" evidence="1">
    <location>
        <begin position="341"/>
        <end position="354"/>
    </location>
</feature>
<keyword evidence="2" id="KW-1133">Transmembrane helix</keyword>
<evidence type="ECO:0000313" key="3">
    <source>
        <dbReference type="EMBL" id="KAF7300978.1"/>
    </source>
</evidence>
<keyword evidence="4" id="KW-1185">Reference proteome</keyword>
<gene>
    <name evidence="3" type="ORF">MIND_00660900</name>
</gene>
<name>A0A8H6W433_9AGAR</name>
<feature type="transmembrane region" description="Helical" evidence="2">
    <location>
        <begin position="150"/>
        <end position="170"/>
    </location>
</feature>
<dbReference type="GeneID" id="59345850"/>
<feature type="transmembrane region" description="Helical" evidence="2">
    <location>
        <begin position="37"/>
        <end position="64"/>
    </location>
</feature>
<protein>
    <submittedName>
        <fullName evidence="3">Uncharacterized protein</fullName>
    </submittedName>
</protein>
<accession>A0A8H6W433</accession>
<feature type="transmembrane region" description="Helical" evidence="2">
    <location>
        <begin position="190"/>
        <end position="211"/>
    </location>
</feature>
<dbReference type="RefSeq" id="XP_037218978.1">
    <property type="nucleotide sequence ID" value="XM_037363334.1"/>
</dbReference>
<feature type="region of interest" description="Disordered" evidence="1">
    <location>
        <begin position="331"/>
        <end position="354"/>
    </location>
</feature>
<dbReference type="OrthoDB" id="2756618at2759"/>
<evidence type="ECO:0000256" key="2">
    <source>
        <dbReference type="SAM" id="Phobius"/>
    </source>
</evidence>
<feature type="transmembrane region" description="Helical" evidence="2">
    <location>
        <begin position="71"/>
        <end position="92"/>
    </location>
</feature>
<feature type="transmembrane region" description="Helical" evidence="2">
    <location>
        <begin position="262"/>
        <end position="283"/>
    </location>
</feature>
<feature type="transmembrane region" description="Helical" evidence="2">
    <location>
        <begin position="124"/>
        <end position="143"/>
    </location>
</feature>
<evidence type="ECO:0000256" key="1">
    <source>
        <dbReference type="SAM" id="MobiDB-lite"/>
    </source>
</evidence>
<feature type="transmembrane region" description="Helical" evidence="2">
    <location>
        <begin position="231"/>
        <end position="256"/>
    </location>
</feature>
<sequence length="354" mass="38996">MRAASARHKWDGELHNFSASLGASSPMPVPDLSLPTATLAALVVETFNIGAFTILFGGCLSFIFTKRMSDVNGVLTPTLCLIWILSIVHWVVDIIRARIAFIDDPANAVQYLTDPTVPLDGAKLGLYASITIVADFFMLYRCWMVWNHNVYALSFPVLCWLATASTGWVGTAEIIRTQRGGIFIPNLQPWIISFFSLSLATNVLCTLLIAYKVLLSQIYLRRTGTHSTGRVIPALIIFLESAALYSLSLIALLVLYQTGLSISFIILDWTCSVIGIAFSIIIIRLSIINSRLRSAQSTTAASLPPLHTPSSGNYPLVRVSRLVTRDDWSHRHYSESGSGAEEDRLDRKTSDTDV</sequence>